<accession>A0ABY2FQD3</accession>
<comment type="caution">
    <text evidence="2">The sequence shown here is derived from an EMBL/GenBank/DDBJ whole genome shotgun (WGS) entry which is preliminary data.</text>
</comment>
<sequence length="160" mass="17525">MVSSHDQQPSVIPHQRPSTPLQPSLSHPLRVPNPNLRQLPQPLSNSPNQPHLLGSPLHYRGARAGGLILNRSFPVNHTNLPGNFLRVLTTARQVGSAGSISPLGWIGQGFRDAWLVFAQLAGGLLPTWSARFIGRLGYTGFKRNGRLVGRLVRQWDVRAG</sequence>
<dbReference type="Proteomes" id="UP000295060">
    <property type="component" value="Unassembled WGS sequence"/>
</dbReference>
<organism evidence="2 3">
    <name type="scientific">Kribbella pratensis</name>
    <dbReference type="NCBI Taxonomy" id="2512112"/>
    <lineage>
        <taxon>Bacteria</taxon>
        <taxon>Bacillati</taxon>
        <taxon>Actinomycetota</taxon>
        <taxon>Actinomycetes</taxon>
        <taxon>Propionibacteriales</taxon>
        <taxon>Kribbellaceae</taxon>
        <taxon>Kribbella</taxon>
    </lineage>
</organism>
<feature type="region of interest" description="Disordered" evidence="1">
    <location>
        <begin position="1"/>
        <end position="53"/>
    </location>
</feature>
<feature type="compositionally biased region" description="Polar residues" evidence="1">
    <location>
        <begin position="1"/>
        <end position="25"/>
    </location>
</feature>
<feature type="compositionally biased region" description="Low complexity" evidence="1">
    <location>
        <begin position="32"/>
        <end position="43"/>
    </location>
</feature>
<proteinExistence type="predicted"/>
<evidence type="ECO:0000313" key="2">
    <source>
        <dbReference type="EMBL" id="TDW95357.1"/>
    </source>
</evidence>
<gene>
    <name evidence="2" type="ORF">EV137_2692</name>
</gene>
<evidence type="ECO:0000256" key="1">
    <source>
        <dbReference type="SAM" id="MobiDB-lite"/>
    </source>
</evidence>
<reference evidence="2 3" key="1">
    <citation type="submission" date="2019-03" db="EMBL/GenBank/DDBJ databases">
        <title>Genomic Encyclopedia of Type Strains, Phase III (KMG-III): the genomes of soil and plant-associated and newly described type strains.</title>
        <authorList>
            <person name="Whitman W."/>
        </authorList>
    </citation>
    <scope>NUCLEOTIDE SEQUENCE [LARGE SCALE GENOMIC DNA]</scope>
    <source>
        <strain evidence="2 3">VKMAc-2574</strain>
    </source>
</reference>
<evidence type="ECO:0000313" key="3">
    <source>
        <dbReference type="Proteomes" id="UP000295060"/>
    </source>
</evidence>
<keyword evidence="3" id="KW-1185">Reference proteome</keyword>
<protein>
    <submittedName>
        <fullName evidence="2">Uncharacterized protein</fullName>
    </submittedName>
</protein>
<name>A0ABY2FQD3_9ACTN</name>
<dbReference type="EMBL" id="SODU01000001">
    <property type="protein sequence ID" value="TDW95357.1"/>
    <property type="molecule type" value="Genomic_DNA"/>
</dbReference>